<keyword evidence="1" id="KW-1133">Transmembrane helix</keyword>
<proteinExistence type="predicted"/>
<dbReference type="HOGENOM" id="CLU_395383_0_0_1"/>
<dbReference type="Proteomes" id="UP000029725">
    <property type="component" value="Unassembled WGS sequence"/>
</dbReference>
<feature type="transmembrane region" description="Helical" evidence="1">
    <location>
        <begin position="566"/>
        <end position="582"/>
    </location>
</feature>
<name>A0A098VMF5_9MICR</name>
<feature type="transmembrane region" description="Helical" evidence="1">
    <location>
        <begin position="620"/>
        <end position="640"/>
    </location>
</feature>
<dbReference type="OrthoDB" id="5568754at2759"/>
<dbReference type="PANTHER" id="PTHR13219:SF6">
    <property type="entry name" value="TRANSMEMBRANE PROTEIN 94"/>
    <property type="match status" value="1"/>
</dbReference>
<organism evidence="2 3">
    <name type="scientific">Mitosporidium daphniae</name>
    <dbReference type="NCBI Taxonomy" id="1485682"/>
    <lineage>
        <taxon>Eukaryota</taxon>
        <taxon>Fungi</taxon>
        <taxon>Fungi incertae sedis</taxon>
        <taxon>Microsporidia</taxon>
        <taxon>Mitosporidium</taxon>
    </lineage>
</organism>
<dbReference type="RefSeq" id="XP_013236589.1">
    <property type="nucleotide sequence ID" value="XM_013381135.1"/>
</dbReference>
<reference evidence="2 3" key="1">
    <citation type="submission" date="2014-04" db="EMBL/GenBank/DDBJ databases">
        <title>A new species of microsporidia sheds light on the evolution of extreme parasitism.</title>
        <authorList>
            <person name="Haag K.L."/>
            <person name="James T.Y."/>
            <person name="Larsson R."/>
            <person name="Schaer T.M."/>
            <person name="Refardt D."/>
            <person name="Pombert J.-F."/>
            <person name="Ebert D."/>
        </authorList>
    </citation>
    <scope>NUCLEOTIDE SEQUENCE [LARGE SCALE GENOMIC DNA]</scope>
    <source>
        <strain evidence="2 3">UGP3</strain>
        <tissue evidence="2">Spores</tissue>
    </source>
</reference>
<evidence type="ECO:0000313" key="3">
    <source>
        <dbReference type="Proteomes" id="UP000029725"/>
    </source>
</evidence>
<dbReference type="AlphaFoldDB" id="A0A098VMF5"/>
<keyword evidence="3" id="KW-1185">Reference proteome</keyword>
<feature type="transmembrane region" description="Helical" evidence="1">
    <location>
        <begin position="473"/>
        <end position="493"/>
    </location>
</feature>
<dbReference type="InterPro" id="IPR039720">
    <property type="entry name" value="TMEM94"/>
</dbReference>
<protein>
    <submittedName>
        <fullName evidence="2">Uncharacterized protein</fullName>
    </submittedName>
</protein>
<comment type="caution">
    <text evidence="2">The sequence shown here is derived from an EMBL/GenBank/DDBJ whole genome shotgun (WGS) entry which is preliminary data.</text>
</comment>
<evidence type="ECO:0000256" key="1">
    <source>
        <dbReference type="SAM" id="Phobius"/>
    </source>
</evidence>
<dbReference type="PANTHER" id="PTHR13219">
    <property type="entry name" value="TRANSMEMBRANE PROTEIN 94"/>
    <property type="match status" value="1"/>
</dbReference>
<evidence type="ECO:0000313" key="2">
    <source>
        <dbReference type="EMBL" id="KGG50150.1"/>
    </source>
</evidence>
<sequence length="697" mass="78413">MSIRHPLIELGSHNLPLCAANPKEFINSIANTCHDWNAIKPSRRRPHLDILSTNFSPFDFRISTPSNSTLQTCFCSLGLSISCGKKSPGIFPWLSNISLLKDCPQFFPPSLNSSECVNQNWIRYTISVVPSSVSSIISPCPHIYSVVAEGDPFFILKNCSFVWNGTCSANLSAKLKTNIELAAVNDSRSSLQVIAYSVVLISDDQLEPLCEDPMLMHGSVSWIVFSSRESGQQISNSCPYQEKLEKILTTNHSFLGMIGLGHKPLPEIPECLEDFSHAGVRFTLYSNENESHTRSLGRRLGLDSDWNSCINLLDEVVDGRFKECPAQNIAHCGAGRPLPVGISCIRNHLRSVDNLPLLVSLFSSSTVKETSQMLSIYWEYNEIPMFWGSSLSGSELLLRDSAALSIIVDPIPRMRISMLNEPSLTTASSSFNLSIVIQRIYSLLAPSLLMKYNMKPYIITQMIREARLLQMHYEMFFSVYAKLLFAFFVSGAVCENQLSIATFCFGVFPALSIVLLFLIDIVPGDTDVMKKLPKRGWTTNLESSDYNEYDPELENVPHYFWSTFKLLKSCVSLVGMLCFCRWKYSHDVALLNCSLFAVTCLCTLFEIGSLKPLGSKISQSLILTLSGWNAALFVIVHFVFGLQFSVNVDILYIIPMSFIWYYLDEDMIHAPRRELEKKLQKLRKLEFNTRLGMHSPI</sequence>
<dbReference type="EMBL" id="JMKJ01000596">
    <property type="protein sequence ID" value="KGG50150.1"/>
    <property type="molecule type" value="Genomic_DNA"/>
</dbReference>
<gene>
    <name evidence="2" type="ORF">DI09_85p10</name>
</gene>
<keyword evidence="1" id="KW-0812">Transmembrane</keyword>
<dbReference type="VEuPathDB" id="MicrosporidiaDB:DI09_85p10"/>
<feature type="transmembrane region" description="Helical" evidence="1">
    <location>
        <begin position="646"/>
        <end position="663"/>
    </location>
</feature>
<feature type="transmembrane region" description="Helical" evidence="1">
    <location>
        <begin position="588"/>
        <end position="608"/>
    </location>
</feature>
<accession>A0A098VMF5</accession>
<keyword evidence="1" id="KW-0472">Membrane</keyword>
<dbReference type="GeneID" id="25260953"/>
<feature type="transmembrane region" description="Helical" evidence="1">
    <location>
        <begin position="499"/>
        <end position="522"/>
    </location>
</feature>